<evidence type="ECO:0000313" key="6">
    <source>
        <dbReference type="EMBL" id="TQL61532.1"/>
    </source>
</evidence>
<protein>
    <recommendedName>
        <fullName evidence="4">Putative pterin-4-alpha-carbinolamine dehydratase</fullName>
        <ecNumber evidence="3">4.2.1.96</ecNumber>
    </recommendedName>
</protein>
<comment type="similarity">
    <text evidence="2">Belongs to the pterin-4-alpha-carbinolamine dehydratase family.</text>
</comment>
<dbReference type="SUPFAM" id="SSF55248">
    <property type="entry name" value="PCD-like"/>
    <property type="match status" value="1"/>
</dbReference>
<dbReference type="RefSeq" id="WP_141789300.1">
    <property type="nucleotide sequence ID" value="NZ_BAAAKX010000001.1"/>
</dbReference>
<dbReference type="NCBIfam" id="NF002017">
    <property type="entry name" value="PRK00823.1-2"/>
    <property type="match status" value="1"/>
</dbReference>
<gene>
    <name evidence="6" type="ORF">FB474_2943</name>
</gene>
<evidence type="ECO:0000256" key="4">
    <source>
        <dbReference type="ARBA" id="ARBA00021735"/>
    </source>
</evidence>
<dbReference type="EC" id="4.2.1.96" evidence="3"/>
<organism evidence="6 7">
    <name type="scientific">Oryzihumus leptocrescens</name>
    <dbReference type="NCBI Taxonomy" id="297536"/>
    <lineage>
        <taxon>Bacteria</taxon>
        <taxon>Bacillati</taxon>
        <taxon>Actinomycetota</taxon>
        <taxon>Actinomycetes</taxon>
        <taxon>Micrococcales</taxon>
        <taxon>Intrasporangiaceae</taxon>
        <taxon>Oryzihumus</taxon>
    </lineage>
</organism>
<evidence type="ECO:0000256" key="1">
    <source>
        <dbReference type="ARBA" id="ARBA00001554"/>
    </source>
</evidence>
<dbReference type="GO" id="GO:0006729">
    <property type="term" value="P:tetrahydrobiopterin biosynthetic process"/>
    <property type="evidence" value="ECO:0007669"/>
    <property type="project" value="InterPro"/>
</dbReference>
<name>A0A542ZME2_9MICO</name>
<dbReference type="InterPro" id="IPR001533">
    <property type="entry name" value="Pterin_deHydtase"/>
</dbReference>
<dbReference type="InterPro" id="IPR036428">
    <property type="entry name" value="PCD_sf"/>
</dbReference>
<evidence type="ECO:0000256" key="3">
    <source>
        <dbReference type="ARBA" id="ARBA00013252"/>
    </source>
</evidence>
<keyword evidence="5" id="KW-0456">Lyase</keyword>
<dbReference type="EMBL" id="VFOQ01000001">
    <property type="protein sequence ID" value="TQL61532.1"/>
    <property type="molecule type" value="Genomic_DNA"/>
</dbReference>
<dbReference type="AlphaFoldDB" id="A0A542ZME2"/>
<proteinExistence type="inferred from homology"/>
<dbReference type="Proteomes" id="UP000319514">
    <property type="component" value="Unassembled WGS sequence"/>
</dbReference>
<dbReference type="PANTHER" id="PTHR12599:SF0">
    <property type="entry name" value="PTERIN-4-ALPHA-CARBINOLAMINE DEHYDRATASE"/>
    <property type="match status" value="1"/>
</dbReference>
<sequence>MSRLLTSEEITRQLADLPGWAGDGQALTASYDAPDFAAAIRLVEEAADAAEQMNHHPDIDIRWKLTHWRLSTHSAGGVTQLDIELAHRIAQAAALVGASPR</sequence>
<dbReference type="Pfam" id="PF01329">
    <property type="entry name" value="Pterin_4a"/>
    <property type="match status" value="1"/>
</dbReference>
<comment type="catalytic activity">
    <reaction evidence="1">
        <text>(4aS,6R)-4a-hydroxy-L-erythro-5,6,7,8-tetrahydrobiopterin = (6R)-L-erythro-6,7-dihydrobiopterin + H2O</text>
        <dbReference type="Rhea" id="RHEA:11920"/>
        <dbReference type="ChEBI" id="CHEBI:15377"/>
        <dbReference type="ChEBI" id="CHEBI:15642"/>
        <dbReference type="ChEBI" id="CHEBI:43120"/>
        <dbReference type="EC" id="4.2.1.96"/>
    </reaction>
</comment>
<accession>A0A542ZME2</accession>
<dbReference type="OrthoDB" id="15077at2"/>
<evidence type="ECO:0000256" key="2">
    <source>
        <dbReference type="ARBA" id="ARBA00006472"/>
    </source>
</evidence>
<dbReference type="GO" id="GO:0008124">
    <property type="term" value="F:4-alpha-hydroxytetrahydrobiopterin dehydratase activity"/>
    <property type="evidence" value="ECO:0007669"/>
    <property type="project" value="UniProtKB-EC"/>
</dbReference>
<comment type="caution">
    <text evidence="6">The sequence shown here is derived from an EMBL/GenBank/DDBJ whole genome shotgun (WGS) entry which is preliminary data.</text>
</comment>
<reference evidence="6 7" key="1">
    <citation type="submission" date="2019-06" db="EMBL/GenBank/DDBJ databases">
        <title>Sequencing the genomes of 1000 actinobacteria strains.</title>
        <authorList>
            <person name="Klenk H.-P."/>
        </authorList>
    </citation>
    <scope>NUCLEOTIDE SEQUENCE [LARGE SCALE GENOMIC DNA]</scope>
    <source>
        <strain evidence="6 7">DSM 18082</strain>
    </source>
</reference>
<dbReference type="CDD" id="cd00488">
    <property type="entry name" value="PCD_DCoH"/>
    <property type="match status" value="1"/>
</dbReference>
<dbReference type="PANTHER" id="PTHR12599">
    <property type="entry name" value="PTERIN-4-ALPHA-CARBINOLAMINE DEHYDRATASE"/>
    <property type="match status" value="1"/>
</dbReference>
<evidence type="ECO:0000313" key="7">
    <source>
        <dbReference type="Proteomes" id="UP000319514"/>
    </source>
</evidence>
<evidence type="ECO:0000256" key="5">
    <source>
        <dbReference type="ARBA" id="ARBA00023239"/>
    </source>
</evidence>
<dbReference type="Gene3D" id="3.30.1360.20">
    <property type="entry name" value="Transcriptional coactivator/pterin dehydratase"/>
    <property type="match status" value="1"/>
</dbReference>
<keyword evidence="7" id="KW-1185">Reference proteome</keyword>